<dbReference type="InterPro" id="IPR044033">
    <property type="entry name" value="GpV-like_apex"/>
</dbReference>
<dbReference type="Pfam" id="PF18352">
    <property type="entry name" value="Gp138_N"/>
    <property type="match status" value="1"/>
</dbReference>
<feature type="domain" description="Phage protein Gp138 N-terminal" evidence="1">
    <location>
        <begin position="26"/>
        <end position="112"/>
    </location>
</feature>
<protein>
    <recommendedName>
        <fullName evidence="1">Phage protein Gp138 N-terminal domain-containing protein</fullName>
    </recommendedName>
</protein>
<evidence type="ECO:0000259" key="1">
    <source>
        <dbReference type="Pfam" id="PF18352"/>
    </source>
</evidence>
<dbReference type="Pfam" id="PF18946">
    <property type="entry name" value="Apex"/>
    <property type="match status" value="1"/>
</dbReference>
<dbReference type="Gene3D" id="2.40.50.230">
    <property type="entry name" value="Gp5 N-terminal domain"/>
    <property type="match status" value="1"/>
</dbReference>
<proteinExistence type="predicted"/>
<sequence>MAEQIDFVDALRKLIDSKTGEINTSLPGVIVSYANGRATVQPTPKRRFADGDVLPFPILQNVRVCWPSFAGGLAGVKGPVLPGDKCLIVFAQQAVDGSDDMRRFDISDAYVISCDLGTVGAGDSGNNADMTVFYGPGSIRISAGGAVTITAPGGVSIVAPSLTNNGTLLNSGLATMPAGATVDGIPFASHRHTGVQTGSGTTGGPTA</sequence>
<name>A0A6J5RKH7_9CAUD</name>
<dbReference type="InterPro" id="IPR041599">
    <property type="entry name" value="Gp138_N"/>
</dbReference>
<dbReference type="EMBL" id="LR797271">
    <property type="protein sequence ID" value="CAB4197913.1"/>
    <property type="molecule type" value="Genomic_DNA"/>
</dbReference>
<dbReference type="InterPro" id="IPR037026">
    <property type="entry name" value="Vgr_OB-fold_dom_sf"/>
</dbReference>
<reference evidence="2" key="1">
    <citation type="submission" date="2020-05" db="EMBL/GenBank/DDBJ databases">
        <authorList>
            <person name="Chiriac C."/>
            <person name="Salcher M."/>
            <person name="Ghai R."/>
            <person name="Kavagutti S V."/>
        </authorList>
    </citation>
    <scope>NUCLEOTIDE SEQUENCE</scope>
</reference>
<gene>
    <name evidence="2" type="ORF">UFOVP1309_41</name>
</gene>
<organism evidence="2">
    <name type="scientific">uncultured Caudovirales phage</name>
    <dbReference type="NCBI Taxonomy" id="2100421"/>
    <lineage>
        <taxon>Viruses</taxon>
        <taxon>Duplodnaviria</taxon>
        <taxon>Heunggongvirae</taxon>
        <taxon>Uroviricota</taxon>
        <taxon>Caudoviricetes</taxon>
        <taxon>Peduoviridae</taxon>
        <taxon>Maltschvirus</taxon>
        <taxon>Maltschvirus maltsch</taxon>
    </lineage>
</organism>
<evidence type="ECO:0000313" key="2">
    <source>
        <dbReference type="EMBL" id="CAB4197913.1"/>
    </source>
</evidence>
<accession>A0A6J5RKH7</accession>